<evidence type="ECO:0000259" key="4">
    <source>
        <dbReference type="PROSITE" id="PS50893"/>
    </source>
</evidence>
<comment type="caution">
    <text evidence="5">The sequence shown here is derived from an EMBL/GenBank/DDBJ whole genome shotgun (WGS) entry which is preliminary data.</text>
</comment>
<dbReference type="PROSITE" id="PS50893">
    <property type="entry name" value="ABC_TRANSPORTER_2"/>
    <property type="match status" value="2"/>
</dbReference>
<feature type="domain" description="ABC transporter" evidence="4">
    <location>
        <begin position="16"/>
        <end position="276"/>
    </location>
</feature>
<protein>
    <submittedName>
        <fullName evidence="5">ABC transporter ATP-binding protein</fullName>
    </submittedName>
</protein>
<dbReference type="PANTHER" id="PTHR19211:SF6">
    <property type="entry name" value="BLL7188 PROTEIN"/>
    <property type="match status" value="1"/>
</dbReference>
<dbReference type="FunFam" id="3.40.50.300:FF:000011">
    <property type="entry name" value="Putative ABC transporter ATP-binding component"/>
    <property type="match status" value="1"/>
</dbReference>
<feature type="domain" description="ABC transporter" evidence="4">
    <location>
        <begin position="367"/>
        <end position="557"/>
    </location>
</feature>
<sequence>MLSATSVHTATPDAVLRIDGLSAQIAGTHILTNLSFTVAPGQRIGLIGENGSGKSTLLHAVHGSLPRGATTAGTIDTGSGSHRARVGLLHQQAPFAPADTIEQALESAVAVERQVARDLESAADPYDEQAYTKAIDLAERLDIWETDARISATLAGLGLSHIPTDRPTGELSGGQQARLSLAWLLLNRPDILLLDEPTNHLDDAATTYLVSVLSAWKGPVLFASHDRAFLDIAASGIVDLDPAPSMVGQDGGVTRYTGNYSDYLAAREDVRVRWERRYRDEQAELKRLRAGVRDNHTVGHVGAPPRTEGKLAKKFYADRNAKVVSRRVNDSRSRLEKLEEEQVRKPPKELAFAGLTAASAGTTREPAEGPVVVASCISVEGRLPGPSLTLNGTEKLLVTGPNGSGKSTLLSVLAGQLTPDAGSLTVTGVRTGYLTQDVDLPDPHDRGDDRTVERAYRDLVGEELAEEVPLSTFGLIHPRDENRPLVELSLGQQRRVALAVLLADPPEVLLLDEPDNHLSLSLVTALEEAIPEYPGAVVVASHDRWLRERWSGARLEL</sequence>
<reference evidence="5 6" key="1">
    <citation type="submission" date="2019-06" db="EMBL/GenBank/DDBJ databases">
        <title>Whole genome shotgun sequence of Corynebacterium variabile NBRC 15286.</title>
        <authorList>
            <person name="Hosoyama A."/>
            <person name="Uohara A."/>
            <person name="Ohji S."/>
            <person name="Ichikawa N."/>
        </authorList>
    </citation>
    <scope>NUCLEOTIDE SEQUENCE [LARGE SCALE GENOMIC DNA]</scope>
    <source>
        <strain evidence="5 6">NBRC 15286</strain>
    </source>
</reference>
<dbReference type="EMBL" id="BJNT01000025">
    <property type="protein sequence ID" value="GEC87381.1"/>
    <property type="molecule type" value="Genomic_DNA"/>
</dbReference>
<dbReference type="Proteomes" id="UP000319986">
    <property type="component" value="Unassembled WGS sequence"/>
</dbReference>
<keyword evidence="2" id="KW-0547">Nucleotide-binding</keyword>
<evidence type="ECO:0000313" key="5">
    <source>
        <dbReference type="EMBL" id="GEC87381.1"/>
    </source>
</evidence>
<evidence type="ECO:0000256" key="2">
    <source>
        <dbReference type="ARBA" id="ARBA00022741"/>
    </source>
</evidence>
<dbReference type="Gene3D" id="3.40.50.300">
    <property type="entry name" value="P-loop containing nucleotide triphosphate hydrolases"/>
    <property type="match status" value="2"/>
</dbReference>
<dbReference type="CDD" id="cd03221">
    <property type="entry name" value="ABCF_EF-3"/>
    <property type="match status" value="1"/>
</dbReference>
<dbReference type="RefSeq" id="WP_141331369.1">
    <property type="nucleotide sequence ID" value="NZ_BJNT01000025.1"/>
</dbReference>
<name>A0A4Y4C2X0_9CORY</name>
<dbReference type="GeneID" id="82888775"/>
<dbReference type="SMART" id="SM00382">
    <property type="entry name" value="AAA"/>
    <property type="match status" value="2"/>
</dbReference>
<dbReference type="Pfam" id="PF00005">
    <property type="entry name" value="ABC_tran"/>
    <property type="match status" value="2"/>
</dbReference>
<evidence type="ECO:0000256" key="3">
    <source>
        <dbReference type="ARBA" id="ARBA00022840"/>
    </source>
</evidence>
<dbReference type="GO" id="GO:0016887">
    <property type="term" value="F:ATP hydrolysis activity"/>
    <property type="evidence" value="ECO:0007669"/>
    <property type="project" value="InterPro"/>
</dbReference>
<evidence type="ECO:0000256" key="1">
    <source>
        <dbReference type="ARBA" id="ARBA00022737"/>
    </source>
</evidence>
<proteinExistence type="predicted"/>
<dbReference type="PROSITE" id="PS00211">
    <property type="entry name" value="ABC_TRANSPORTER_1"/>
    <property type="match status" value="1"/>
</dbReference>
<dbReference type="InterPro" id="IPR050611">
    <property type="entry name" value="ABCF"/>
</dbReference>
<keyword evidence="1" id="KW-0677">Repeat</keyword>
<dbReference type="PANTHER" id="PTHR19211">
    <property type="entry name" value="ATP-BINDING TRANSPORT PROTEIN-RELATED"/>
    <property type="match status" value="1"/>
</dbReference>
<dbReference type="Pfam" id="PF12848">
    <property type="entry name" value="ABC_tran_Xtn"/>
    <property type="match status" value="1"/>
</dbReference>
<dbReference type="InterPro" id="IPR017871">
    <property type="entry name" value="ABC_transporter-like_CS"/>
</dbReference>
<dbReference type="AlphaFoldDB" id="A0A4Y4C2X0"/>
<accession>A0A4Y4C2X0</accession>
<dbReference type="GO" id="GO:0005524">
    <property type="term" value="F:ATP binding"/>
    <property type="evidence" value="ECO:0007669"/>
    <property type="project" value="UniProtKB-KW"/>
</dbReference>
<dbReference type="InterPro" id="IPR003439">
    <property type="entry name" value="ABC_transporter-like_ATP-bd"/>
</dbReference>
<evidence type="ECO:0000313" key="6">
    <source>
        <dbReference type="Proteomes" id="UP000319986"/>
    </source>
</evidence>
<organism evidence="5 6">
    <name type="scientific">Corynebacterium variabile</name>
    <dbReference type="NCBI Taxonomy" id="1727"/>
    <lineage>
        <taxon>Bacteria</taxon>
        <taxon>Bacillati</taxon>
        <taxon>Actinomycetota</taxon>
        <taxon>Actinomycetes</taxon>
        <taxon>Mycobacteriales</taxon>
        <taxon>Corynebacteriaceae</taxon>
        <taxon>Corynebacterium</taxon>
    </lineage>
</organism>
<dbReference type="InterPro" id="IPR027417">
    <property type="entry name" value="P-loop_NTPase"/>
</dbReference>
<dbReference type="InterPro" id="IPR032781">
    <property type="entry name" value="ABC_tran_Xtn"/>
</dbReference>
<dbReference type="SUPFAM" id="SSF52540">
    <property type="entry name" value="P-loop containing nucleoside triphosphate hydrolases"/>
    <property type="match status" value="2"/>
</dbReference>
<keyword evidence="3 5" id="KW-0067">ATP-binding</keyword>
<dbReference type="InterPro" id="IPR003593">
    <property type="entry name" value="AAA+_ATPase"/>
</dbReference>
<gene>
    <name evidence="5" type="ORF">CVA01_26950</name>
</gene>